<evidence type="ECO:0000313" key="1">
    <source>
        <dbReference type="EMBL" id="KAF2122383.1"/>
    </source>
</evidence>
<reference evidence="1" key="1">
    <citation type="journal article" date="2020" name="Stud. Mycol.">
        <title>101 Dothideomycetes genomes: a test case for predicting lifestyles and emergence of pathogens.</title>
        <authorList>
            <person name="Haridas S."/>
            <person name="Albert R."/>
            <person name="Binder M."/>
            <person name="Bloem J."/>
            <person name="Labutti K."/>
            <person name="Salamov A."/>
            <person name="Andreopoulos B."/>
            <person name="Baker S."/>
            <person name="Barry K."/>
            <person name="Bills G."/>
            <person name="Bluhm B."/>
            <person name="Cannon C."/>
            <person name="Castanera R."/>
            <person name="Culley D."/>
            <person name="Daum C."/>
            <person name="Ezra D."/>
            <person name="Gonzalez J."/>
            <person name="Henrissat B."/>
            <person name="Kuo A."/>
            <person name="Liang C."/>
            <person name="Lipzen A."/>
            <person name="Lutzoni F."/>
            <person name="Magnuson J."/>
            <person name="Mondo S."/>
            <person name="Nolan M."/>
            <person name="Ohm R."/>
            <person name="Pangilinan J."/>
            <person name="Park H.-J."/>
            <person name="Ramirez L."/>
            <person name="Alfaro M."/>
            <person name="Sun H."/>
            <person name="Tritt A."/>
            <person name="Yoshinaga Y."/>
            <person name="Zwiers L.-H."/>
            <person name="Turgeon B."/>
            <person name="Goodwin S."/>
            <person name="Spatafora J."/>
            <person name="Crous P."/>
            <person name="Grigoriev I."/>
        </authorList>
    </citation>
    <scope>NUCLEOTIDE SEQUENCE</scope>
    <source>
        <strain evidence="1">CBS 627.86</strain>
    </source>
</reference>
<dbReference type="Proteomes" id="UP000799770">
    <property type="component" value="Unassembled WGS sequence"/>
</dbReference>
<dbReference type="EMBL" id="ML977311">
    <property type="protein sequence ID" value="KAF2122383.1"/>
    <property type="molecule type" value="Genomic_DNA"/>
</dbReference>
<proteinExistence type="predicted"/>
<evidence type="ECO:0000313" key="2">
    <source>
        <dbReference type="Proteomes" id="UP000799770"/>
    </source>
</evidence>
<gene>
    <name evidence="1" type="ORF">BDV96DRAFT_594268</name>
</gene>
<sequence length="124" mass="13396">MATYLGGGENRFGGVPREVLSLMSLLSLFAAGLDDATDANVDNAGSWIDAWLPWRCRENEAIVEVEEGREISWPMDGRAGLSSSVDAVLNAGRSSTCRIDGRRNDSMATGRGRFIVARAEAVLY</sequence>
<keyword evidence="2" id="KW-1185">Reference proteome</keyword>
<accession>A0A6A5ZU23</accession>
<dbReference type="AlphaFoldDB" id="A0A6A5ZU23"/>
<organism evidence="1 2">
    <name type="scientific">Lophiotrema nucula</name>
    <dbReference type="NCBI Taxonomy" id="690887"/>
    <lineage>
        <taxon>Eukaryota</taxon>
        <taxon>Fungi</taxon>
        <taxon>Dikarya</taxon>
        <taxon>Ascomycota</taxon>
        <taxon>Pezizomycotina</taxon>
        <taxon>Dothideomycetes</taxon>
        <taxon>Pleosporomycetidae</taxon>
        <taxon>Pleosporales</taxon>
        <taxon>Lophiotremataceae</taxon>
        <taxon>Lophiotrema</taxon>
    </lineage>
</organism>
<dbReference type="OrthoDB" id="3768616at2759"/>
<name>A0A6A5ZU23_9PLEO</name>
<protein>
    <submittedName>
        <fullName evidence="1">Uncharacterized protein</fullName>
    </submittedName>
</protein>